<gene>
    <name evidence="1" type="ORF">SAMN05216167_10566</name>
</gene>
<keyword evidence="2" id="KW-1185">Reference proteome</keyword>
<dbReference type="OrthoDB" id="960132at2"/>
<dbReference type="Proteomes" id="UP000198598">
    <property type="component" value="Unassembled WGS sequence"/>
</dbReference>
<dbReference type="RefSeq" id="WP_093827397.1">
    <property type="nucleotide sequence ID" value="NZ_FOLQ01000005.1"/>
</dbReference>
<name>A0A1I1SDM0_9BACT</name>
<protein>
    <recommendedName>
        <fullName evidence="3">Lipocalin-like domain-containing protein</fullName>
    </recommendedName>
</protein>
<evidence type="ECO:0000313" key="1">
    <source>
        <dbReference type="EMBL" id="SFD44422.1"/>
    </source>
</evidence>
<evidence type="ECO:0000313" key="2">
    <source>
        <dbReference type="Proteomes" id="UP000198598"/>
    </source>
</evidence>
<reference evidence="1 2" key="1">
    <citation type="submission" date="2016-10" db="EMBL/GenBank/DDBJ databases">
        <authorList>
            <person name="de Groot N.N."/>
        </authorList>
    </citation>
    <scope>NUCLEOTIDE SEQUENCE [LARGE SCALE GENOMIC DNA]</scope>
    <source>
        <strain evidence="1 2">DSM 26130</strain>
    </source>
</reference>
<proteinExistence type="predicted"/>
<sequence length="142" mass="15833">MKTLIFMFLTGFLMTCNKKEITSTCNANTDYTKDAGQARKWIVGDWKLVRVTTMIPNPTVANVVLKFSDTGQVSTSKDDKLTATNTYQIADVQGNLVLKTDAESTGENWYVRNPIVRICSSELFLDGGIAYDGPGYTFQRIK</sequence>
<evidence type="ECO:0008006" key="3">
    <source>
        <dbReference type="Google" id="ProtNLM"/>
    </source>
</evidence>
<organism evidence="1 2">
    <name type="scientific">Spirosoma endophyticum</name>
    <dbReference type="NCBI Taxonomy" id="662367"/>
    <lineage>
        <taxon>Bacteria</taxon>
        <taxon>Pseudomonadati</taxon>
        <taxon>Bacteroidota</taxon>
        <taxon>Cytophagia</taxon>
        <taxon>Cytophagales</taxon>
        <taxon>Cytophagaceae</taxon>
        <taxon>Spirosoma</taxon>
    </lineage>
</organism>
<accession>A0A1I1SDM0</accession>
<dbReference type="AlphaFoldDB" id="A0A1I1SDM0"/>
<dbReference type="EMBL" id="FOLQ01000005">
    <property type="protein sequence ID" value="SFD44422.1"/>
    <property type="molecule type" value="Genomic_DNA"/>
</dbReference>